<evidence type="ECO:0000313" key="3">
    <source>
        <dbReference type="Proteomes" id="UP000298030"/>
    </source>
</evidence>
<organism evidence="2 3">
    <name type="scientific">Coprinellus micaceus</name>
    <name type="common">Glistening ink-cap mushroom</name>
    <name type="synonym">Coprinus micaceus</name>
    <dbReference type="NCBI Taxonomy" id="71717"/>
    <lineage>
        <taxon>Eukaryota</taxon>
        <taxon>Fungi</taxon>
        <taxon>Dikarya</taxon>
        <taxon>Basidiomycota</taxon>
        <taxon>Agaricomycotina</taxon>
        <taxon>Agaricomycetes</taxon>
        <taxon>Agaricomycetidae</taxon>
        <taxon>Agaricales</taxon>
        <taxon>Agaricineae</taxon>
        <taxon>Psathyrellaceae</taxon>
        <taxon>Coprinellus</taxon>
    </lineage>
</organism>
<reference evidence="2 3" key="1">
    <citation type="journal article" date="2019" name="Nat. Ecol. Evol.">
        <title>Megaphylogeny resolves global patterns of mushroom evolution.</title>
        <authorList>
            <person name="Varga T."/>
            <person name="Krizsan K."/>
            <person name="Foldi C."/>
            <person name="Dima B."/>
            <person name="Sanchez-Garcia M."/>
            <person name="Sanchez-Ramirez S."/>
            <person name="Szollosi G.J."/>
            <person name="Szarkandi J.G."/>
            <person name="Papp V."/>
            <person name="Albert L."/>
            <person name="Andreopoulos W."/>
            <person name="Angelini C."/>
            <person name="Antonin V."/>
            <person name="Barry K.W."/>
            <person name="Bougher N.L."/>
            <person name="Buchanan P."/>
            <person name="Buyck B."/>
            <person name="Bense V."/>
            <person name="Catcheside P."/>
            <person name="Chovatia M."/>
            <person name="Cooper J."/>
            <person name="Damon W."/>
            <person name="Desjardin D."/>
            <person name="Finy P."/>
            <person name="Geml J."/>
            <person name="Haridas S."/>
            <person name="Hughes K."/>
            <person name="Justo A."/>
            <person name="Karasinski D."/>
            <person name="Kautmanova I."/>
            <person name="Kiss B."/>
            <person name="Kocsube S."/>
            <person name="Kotiranta H."/>
            <person name="LaButti K.M."/>
            <person name="Lechner B.E."/>
            <person name="Liimatainen K."/>
            <person name="Lipzen A."/>
            <person name="Lukacs Z."/>
            <person name="Mihaltcheva S."/>
            <person name="Morgado L.N."/>
            <person name="Niskanen T."/>
            <person name="Noordeloos M.E."/>
            <person name="Ohm R.A."/>
            <person name="Ortiz-Santana B."/>
            <person name="Ovrebo C."/>
            <person name="Racz N."/>
            <person name="Riley R."/>
            <person name="Savchenko A."/>
            <person name="Shiryaev A."/>
            <person name="Soop K."/>
            <person name="Spirin V."/>
            <person name="Szebenyi C."/>
            <person name="Tomsovsky M."/>
            <person name="Tulloss R.E."/>
            <person name="Uehling J."/>
            <person name="Grigoriev I.V."/>
            <person name="Vagvolgyi C."/>
            <person name="Papp T."/>
            <person name="Martin F.M."/>
            <person name="Miettinen O."/>
            <person name="Hibbett D.S."/>
            <person name="Nagy L.G."/>
        </authorList>
    </citation>
    <scope>NUCLEOTIDE SEQUENCE [LARGE SCALE GENOMIC DNA]</scope>
    <source>
        <strain evidence="2 3">FP101781</strain>
    </source>
</reference>
<evidence type="ECO:0000256" key="1">
    <source>
        <dbReference type="SAM" id="MobiDB-lite"/>
    </source>
</evidence>
<evidence type="ECO:0000313" key="2">
    <source>
        <dbReference type="EMBL" id="TEB25396.1"/>
    </source>
</evidence>
<accession>A0A4Y7SU63</accession>
<sequence length="123" mass="13947">MLVLRLICCTMLYCPLFVYRARWCISLRRRFSRPPVPFSCSSLTTFDAFDVQFGLSLCIPHPFPDESNMSRPATLSSLQAPPPPSVVHQRADNQWPHGAPPQLFTRSPWSLCQLAAPNRAFRG</sequence>
<dbReference type="Proteomes" id="UP000298030">
    <property type="component" value="Unassembled WGS sequence"/>
</dbReference>
<dbReference type="EMBL" id="QPFP01000057">
    <property type="protein sequence ID" value="TEB25396.1"/>
    <property type="molecule type" value="Genomic_DNA"/>
</dbReference>
<name>A0A4Y7SU63_COPMI</name>
<feature type="compositionally biased region" description="Polar residues" evidence="1">
    <location>
        <begin position="69"/>
        <end position="79"/>
    </location>
</feature>
<keyword evidence="3" id="KW-1185">Reference proteome</keyword>
<comment type="caution">
    <text evidence="2">The sequence shown here is derived from an EMBL/GenBank/DDBJ whole genome shotgun (WGS) entry which is preliminary data.</text>
</comment>
<feature type="region of interest" description="Disordered" evidence="1">
    <location>
        <begin position="69"/>
        <end position="92"/>
    </location>
</feature>
<gene>
    <name evidence="2" type="ORF">FA13DRAFT_1167755</name>
</gene>
<protein>
    <submittedName>
        <fullName evidence="2">Uncharacterized protein</fullName>
    </submittedName>
</protein>
<proteinExistence type="predicted"/>
<dbReference type="AlphaFoldDB" id="A0A4Y7SU63"/>